<name>A0A077HPC1_9CORY</name>
<dbReference type="KEGG" id="cuv:CUREI_03470"/>
<proteinExistence type="predicted"/>
<dbReference type="OrthoDB" id="3837969at2"/>
<evidence type="ECO:0000256" key="1">
    <source>
        <dbReference type="SAM" id="Phobius"/>
    </source>
</evidence>
<accession>A0A077HPC1</accession>
<evidence type="ECO:0000313" key="2">
    <source>
        <dbReference type="EMBL" id="AIL96477.1"/>
    </source>
</evidence>
<keyword evidence="1" id="KW-1133">Transmembrane helix</keyword>
<gene>
    <name evidence="2" type="ORF">CUREI_03470</name>
</gene>
<dbReference type="EMBL" id="CP009215">
    <property type="protein sequence ID" value="AIL96477.1"/>
    <property type="molecule type" value="Genomic_DNA"/>
</dbReference>
<feature type="transmembrane region" description="Helical" evidence="1">
    <location>
        <begin position="521"/>
        <end position="540"/>
    </location>
</feature>
<sequence>MTFSTHSALRADGTPSDVGLIYLDQVDVAKLRTPFDVVHDSGVIDLIELWTEQDGIGVGGVGRPREIPIRSVLVLMAMLAIDNQPMHLTKARDIICDRATDNALKTLGFPARNETDYKSLKGRKQWYDKLWHAYHAILRVVDPFPEMTYKRRLTKEEYAELVATRNPDLVEARRQRLTLFNNRLIMAAAKLIGEEEFNRWEGDVAVDGTPIKAARIGSARGARRVSSEPDAGWYVREGNHDGSQEDDPYKTMWAYEATLAVMTFSKTDDEMPSLLLGMALDKPGHNIGKRAQDALSHIINDSEMPKGYFIGDRAYLPNSKSENLAIPLRLAGYKMIGDQRGDSLGFRMHYQGADLIDGTWYLAGMPKNLVNAGVDFHTGRIDEVQFAARIEKRKLFELRIKTVTQDGTTVFYNPANYGKYTTVLVPGVKRPENFADTAVKVFEKDLPPKAQRSGLLKGNKTLRIPLEIGAKYAQQGPAWATNEWASIYHRGRNTIESRNDLLKSGRYSSIGDQTTRMIRGFAANAVFVALGAVSVNVGLIKRYLHRLVIHFDTPKPPTPPETRRVTDEFLSEIQHANAPPQVA</sequence>
<dbReference type="AlphaFoldDB" id="A0A077HPC1"/>
<evidence type="ECO:0000313" key="3">
    <source>
        <dbReference type="Proteomes" id="UP000028939"/>
    </source>
</evidence>
<dbReference type="Proteomes" id="UP000028939">
    <property type="component" value="Chromosome"/>
</dbReference>
<dbReference type="HOGENOM" id="CLU_031777_0_0_11"/>
<keyword evidence="1" id="KW-0812">Transmembrane</keyword>
<reference evidence="2 3" key="1">
    <citation type="submission" date="2014-08" db="EMBL/GenBank/DDBJ databases">
        <title>Complete genome sequence of Corynebacterium ureicelerivorans DSM 45051, a lipophilic and urea-splitting isolate from a blood culture of a septicaemia patient.</title>
        <authorList>
            <person name="Tippelt A."/>
            <person name="Albersmeier A."/>
            <person name="Brinkrolf K."/>
            <person name="Ruckert C."/>
            <person name="Tauch A."/>
        </authorList>
    </citation>
    <scope>NUCLEOTIDE SEQUENCE [LARGE SCALE GENOMIC DNA]</scope>
    <source>
        <strain evidence="2 3">IMMIB RIV-2301</strain>
    </source>
</reference>
<dbReference type="RefSeq" id="WP_038610414.1">
    <property type="nucleotide sequence ID" value="NZ_CP009215.1"/>
</dbReference>
<protein>
    <submittedName>
        <fullName evidence="2">Uncharacterized protein</fullName>
    </submittedName>
</protein>
<keyword evidence="3" id="KW-1185">Reference proteome</keyword>
<organism evidence="2 3">
    <name type="scientific">Corynebacterium ureicelerivorans</name>
    <dbReference type="NCBI Taxonomy" id="401472"/>
    <lineage>
        <taxon>Bacteria</taxon>
        <taxon>Bacillati</taxon>
        <taxon>Actinomycetota</taxon>
        <taxon>Actinomycetes</taxon>
        <taxon>Mycobacteriales</taxon>
        <taxon>Corynebacteriaceae</taxon>
        <taxon>Corynebacterium</taxon>
    </lineage>
</organism>
<keyword evidence="1" id="KW-0472">Membrane</keyword>